<evidence type="ECO:0000313" key="2">
    <source>
        <dbReference type="Proteomes" id="UP000063789"/>
    </source>
</evidence>
<dbReference type="RefSeq" id="WP_062391587.1">
    <property type="nucleotide sequence ID" value="NZ_CP011853.1"/>
</dbReference>
<dbReference type="Proteomes" id="UP000063789">
    <property type="component" value="Chromosome"/>
</dbReference>
<dbReference type="CDD" id="cd00448">
    <property type="entry name" value="YjgF_YER057c_UK114_family"/>
    <property type="match status" value="1"/>
</dbReference>
<name>A0A0N7FU82_9ACTN</name>
<dbReference type="PATRIC" id="fig|1136941.3.peg.566"/>
<reference evidence="1 2" key="2">
    <citation type="journal article" date="2017" name="Int. J. Syst. Evol. Microbiol.">
        <title>Gordonia phthalatica sp. nov., a di-n-butyl phthalate-degrading bacterium isolated from activated sludge.</title>
        <authorList>
            <person name="Jin D."/>
            <person name="Kong X."/>
            <person name="Jia M."/>
            <person name="Yu X."/>
            <person name="Wang X."/>
            <person name="Zhuang X."/>
            <person name="Deng Y."/>
            <person name="Bai Z."/>
        </authorList>
    </citation>
    <scope>NUCLEOTIDE SEQUENCE [LARGE SCALE GENOMIC DNA]</scope>
    <source>
        <strain evidence="1 2">QH-11</strain>
    </source>
</reference>
<sequence length="130" mass="13227">MTRSFSSPALHDGGFAYGSRVPAGGLIVTAGLSPLDPDGAIVGPGDPVAQVGRAVECLDVLLTEQGAQRSQIAKLTVYVATADSAVLGEVWQTLDAAFDETPPAIVVGVTVLPYPGQLVEIDALIAGEPT</sequence>
<dbReference type="KEGG" id="goq:ACH46_02815"/>
<dbReference type="OrthoDB" id="9803101at2"/>
<dbReference type="InterPro" id="IPR035959">
    <property type="entry name" value="RutC-like_sf"/>
</dbReference>
<dbReference type="EMBL" id="CP011853">
    <property type="protein sequence ID" value="ALG83631.1"/>
    <property type="molecule type" value="Genomic_DNA"/>
</dbReference>
<dbReference type="InterPro" id="IPR006175">
    <property type="entry name" value="YjgF/YER057c/UK114"/>
</dbReference>
<reference evidence="2" key="1">
    <citation type="submission" date="2015-06" db="EMBL/GenBank/DDBJ databases">
        <title>Complete genome sequence and metabolic analysis of phthalate degradation pathway in Gordonia sp. QH-11.</title>
        <authorList>
            <person name="Jin D."/>
            <person name="Kong X."/>
            <person name="Bai Z."/>
        </authorList>
    </citation>
    <scope>NUCLEOTIDE SEQUENCE [LARGE SCALE GENOMIC DNA]</scope>
    <source>
        <strain evidence="2">QH-11</strain>
    </source>
</reference>
<keyword evidence="2" id="KW-1185">Reference proteome</keyword>
<dbReference type="AlphaFoldDB" id="A0A0N7FU82"/>
<dbReference type="SUPFAM" id="SSF55298">
    <property type="entry name" value="YjgF-like"/>
    <property type="match status" value="1"/>
</dbReference>
<dbReference type="STRING" id="1136941.ACH46_02815"/>
<proteinExistence type="predicted"/>
<accession>A0A0N7FU82</accession>
<gene>
    <name evidence="1" type="ORF">ACH46_02815</name>
</gene>
<dbReference type="Gene3D" id="3.30.1330.40">
    <property type="entry name" value="RutC-like"/>
    <property type="match status" value="1"/>
</dbReference>
<dbReference type="Pfam" id="PF01042">
    <property type="entry name" value="Ribonuc_L-PSP"/>
    <property type="match status" value="1"/>
</dbReference>
<protein>
    <submittedName>
        <fullName evidence="1">Endoribonuclease L-PSP</fullName>
    </submittedName>
</protein>
<evidence type="ECO:0000313" key="1">
    <source>
        <dbReference type="EMBL" id="ALG83631.1"/>
    </source>
</evidence>
<organism evidence="1 2">
    <name type="scientific">Gordonia phthalatica</name>
    <dbReference type="NCBI Taxonomy" id="1136941"/>
    <lineage>
        <taxon>Bacteria</taxon>
        <taxon>Bacillati</taxon>
        <taxon>Actinomycetota</taxon>
        <taxon>Actinomycetes</taxon>
        <taxon>Mycobacteriales</taxon>
        <taxon>Gordoniaceae</taxon>
        <taxon>Gordonia</taxon>
    </lineage>
</organism>